<feature type="transmembrane region" description="Helical" evidence="1">
    <location>
        <begin position="81"/>
        <end position="103"/>
    </location>
</feature>
<keyword evidence="3" id="KW-0540">Nuclease</keyword>
<dbReference type="GO" id="GO:0015666">
    <property type="term" value="F:restriction endodeoxyribonuclease activity"/>
    <property type="evidence" value="ECO:0007669"/>
    <property type="project" value="TreeGrafter"/>
</dbReference>
<keyword evidence="4" id="KW-1185">Reference proteome</keyword>
<dbReference type="InterPro" id="IPR007560">
    <property type="entry name" value="Restrct_endonuc_IV_Mrr"/>
</dbReference>
<dbReference type="GO" id="GO:0003677">
    <property type="term" value="F:DNA binding"/>
    <property type="evidence" value="ECO:0007669"/>
    <property type="project" value="InterPro"/>
</dbReference>
<keyword evidence="1" id="KW-0812">Transmembrane</keyword>
<name>A0A367EYQ4_9ACTN</name>
<dbReference type="Pfam" id="PF04471">
    <property type="entry name" value="Mrr_cat"/>
    <property type="match status" value="1"/>
</dbReference>
<accession>A0A367EYQ4</accession>
<dbReference type="Gene3D" id="3.40.1350.10">
    <property type="match status" value="1"/>
</dbReference>
<protein>
    <submittedName>
        <fullName evidence="3">Restriction endonuclease</fullName>
    </submittedName>
</protein>
<evidence type="ECO:0000313" key="4">
    <source>
        <dbReference type="Proteomes" id="UP000253094"/>
    </source>
</evidence>
<reference evidence="3 4" key="1">
    <citation type="submission" date="2018-06" db="EMBL/GenBank/DDBJ databases">
        <title>Sphaerisporangium craniellae sp. nov., isolated from a marine sponge in the South China Sea.</title>
        <authorList>
            <person name="Li L."/>
        </authorList>
    </citation>
    <scope>NUCLEOTIDE SEQUENCE [LARGE SCALE GENOMIC DNA]</scope>
    <source>
        <strain evidence="3 4">CCTCC AA 208026</strain>
    </source>
</reference>
<dbReference type="PANTHER" id="PTHR30015:SF6">
    <property type="entry name" value="SLL1429 PROTEIN"/>
    <property type="match status" value="1"/>
</dbReference>
<dbReference type="SUPFAM" id="SSF52980">
    <property type="entry name" value="Restriction endonuclease-like"/>
    <property type="match status" value="1"/>
</dbReference>
<dbReference type="Proteomes" id="UP000253094">
    <property type="component" value="Unassembled WGS sequence"/>
</dbReference>
<dbReference type="InterPro" id="IPR011335">
    <property type="entry name" value="Restrct_endonuc-II-like"/>
</dbReference>
<evidence type="ECO:0000259" key="2">
    <source>
        <dbReference type="Pfam" id="PF04471"/>
    </source>
</evidence>
<keyword evidence="1" id="KW-0472">Membrane</keyword>
<organism evidence="3 4">
    <name type="scientific">Sphaerisporangium album</name>
    <dbReference type="NCBI Taxonomy" id="509200"/>
    <lineage>
        <taxon>Bacteria</taxon>
        <taxon>Bacillati</taxon>
        <taxon>Actinomycetota</taxon>
        <taxon>Actinomycetes</taxon>
        <taxon>Streptosporangiales</taxon>
        <taxon>Streptosporangiaceae</taxon>
        <taxon>Sphaerisporangium</taxon>
    </lineage>
</organism>
<keyword evidence="3" id="KW-0255">Endonuclease</keyword>
<comment type="caution">
    <text evidence="3">The sequence shown here is derived from an EMBL/GenBank/DDBJ whole genome shotgun (WGS) entry which is preliminary data.</text>
</comment>
<dbReference type="InterPro" id="IPR011856">
    <property type="entry name" value="tRNA_endonuc-like_dom_sf"/>
</dbReference>
<keyword evidence="1" id="KW-1133">Transmembrane helix</keyword>
<evidence type="ECO:0000313" key="3">
    <source>
        <dbReference type="EMBL" id="RCG22752.1"/>
    </source>
</evidence>
<gene>
    <name evidence="3" type="ORF">DQ384_34670</name>
</gene>
<dbReference type="AlphaFoldDB" id="A0A367EYQ4"/>
<proteinExistence type="predicted"/>
<dbReference type="PANTHER" id="PTHR30015">
    <property type="entry name" value="MRR RESTRICTION SYSTEM PROTEIN"/>
    <property type="match status" value="1"/>
</dbReference>
<sequence>MINADHTLAPADPWHPRAVRASVPAPRRWRARVPILSVAGFRLFVWPSRCRGAGGSQGLREVQMARRRTARRVGRRSGGDGVMWALVVLVVAVPLMNAMVGFVRASAGWLLVSTLVAAVVAVGVALLLARRARRRRDHFLQANARLETIDQMNGEQFEHLVAALLRRDGFRKVRVTGRAGDGGVDVVGVAPDGRVFAVQCKRWSSNVGSPHVRNLLGALAHAYSGHTGLLVTSSGYTSAALREGQGAGLAMLDRRDLAEWALGIPLPDLLSPPASERMSA</sequence>
<dbReference type="EMBL" id="QOIL01000027">
    <property type="protein sequence ID" value="RCG22752.1"/>
    <property type="molecule type" value="Genomic_DNA"/>
</dbReference>
<feature type="transmembrane region" description="Helical" evidence="1">
    <location>
        <begin position="109"/>
        <end position="129"/>
    </location>
</feature>
<dbReference type="OrthoDB" id="5181666at2"/>
<dbReference type="GO" id="GO:0009307">
    <property type="term" value="P:DNA restriction-modification system"/>
    <property type="evidence" value="ECO:0007669"/>
    <property type="project" value="InterPro"/>
</dbReference>
<evidence type="ECO:0000256" key="1">
    <source>
        <dbReference type="SAM" id="Phobius"/>
    </source>
</evidence>
<feature type="domain" description="Restriction endonuclease type IV Mrr" evidence="2">
    <location>
        <begin position="149"/>
        <end position="260"/>
    </location>
</feature>
<keyword evidence="3" id="KW-0378">Hydrolase</keyword>
<dbReference type="InterPro" id="IPR052906">
    <property type="entry name" value="Type_IV_Methyl-Rstrct_Enzyme"/>
</dbReference>